<dbReference type="Gene3D" id="3.30.2010.30">
    <property type="match status" value="1"/>
</dbReference>
<dbReference type="Proteomes" id="UP001141806">
    <property type="component" value="Unassembled WGS sequence"/>
</dbReference>
<dbReference type="AlphaFoldDB" id="A0A9Q0GR62"/>
<dbReference type="OrthoDB" id="914151at2759"/>
<sequence length="139" mass="16286">MRMLIIQGTEGDPCPSFLSASQTSEEAEQYVHFFKEYLDIFAWSYAEMPRLDPKIAVRPLLSTTLKLTKWLRFLKHAFRLNSKSKLGLEYDLDPFNIVAIPDFNMGAMENKSFECSRSLFQSLPWHLLKLLQMQIMQQF</sequence>
<name>A0A9Q0GR62_9MAGN</name>
<keyword evidence="2" id="KW-1185">Reference proteome</keyword>
<dbReference type="InterPro" id="IPR012779">
    <property type="entry name" value="Peptidase_M1_pepN"/>
</dbReference>
<proteinExistence type="predicted"/>
<evidence type="ECO:0000313" key="1">
    <source>
        <dbReference type="EMBL" id="KAJ4952079.1"/>
    </source>
</evidence>
<dbReference type="GO" id="GO:0008270">
    <property type="term" value="F:zinc ion binding"/>
    <property type="evidence" value="ECO:0007669"/>
    <property type="project" value="InterPro"/>
</dbReference>
<protein>
    <submittedName>
        <fullName evidence="1">Uncharacterized protein</fullName>
    </submittedName>
</protein>
<gene>
    <name evidence="1" type="ORF">NE237_028911</name>
</gene>
<dbReference type="PANTHER" id="PTHR46322:SF1">
    <property type="entry name" value="PUROMYCIN-SENSITIVE AMINOPEPTIDASE"/>
    <property type="match status" value="1"/>
</dbReference>
<dbReference type="EMBL" id="JAMYWD010000012">
    <property type="protein sequence ID" value="KAJ4952079.1"/>
    <property type="molecule type" value="Genomic_DNA"/>
</dbReference>
<organism evidence="1 2">
    <name type="scientific">Protea cynaroides</name>
    <dbReference type="NCBI Taxonomy" id="273540"/>
    <lineage>
        <taxon>Eukaryota</taxon>
        <taxon>Viridiplantae</taxon>
        <taxon>Streptophyta</taxon>
        <taxon>Embryophyta</taxon>
        <taxon>Tracheophyta</taxon>
        <taxon>Spermatophyta</taxon>
        <taxon>Magnoliopsida</taxon>
        <taxon>Proteales</taxon>
        <taxon>Proteaceae</taxon>
        <taxon>Protea</taxon>
    </lineage>
</organism>
<accession>A0A9Q0GR62</accession>
<evidence type="ECO:0000313" key="2">
    <source>
        <dbReference type="Proteomes" id="UP001141806"/>
    </source>
</evidence>
<reference evidence="1" key="1">
    <citation type="journal article" date="2023" name="Plant J.">
        <title>The genome of the king protea, Protea cynaroides.</title>
        <authorList>
            <person name="Chang J."/>
            <person name="Duong T.A."/>
            <person name="Schoeman C."/>
            <person name="Ma X."/>
            <person name="Roodt D."/>
            <person name="Barker N."/>
            <person name="Li Z."/>
            <person name="Van de Peer Y."/>
            <person name="Mizrachi E."/>
        </authorList>
    </citation>
    <scope>NUCLEOTIDE SEQUENCE</scope>
    <source>
        <tissue evidence="1">Young leaves</tissue>
    </source>
</reference>
<dbReference type="PANTHER" id="PTHR46322">
    <property type="entry name" value="PUROMYCIN-SENSITIVE AMINOPEPTIDASE"/>
    <property type="match status" value="1"/>
</dbReference>
<comment type="caution">
    <text evidence="1">The sequence shown here is derived from an EMBL/GenBank/DDBJ whole genome shotgun (WGS) entry which is preliminary data.</text>
</comment>